<evidence type="ECO:0000256" key="1">
    <source>
        <dbReference type="ARBA" id="ARBA00006484"/>
    </source>
</evidence>
<dbReference type="PANTHER" id="PTHR43963">
    <property type="entry name" value="CARBONYL REDUCTASE 1-RELATED"/>
    <property type="match status" value="1"/>
</dbReference>
<dbReference type="OrthoDB" id="6919985at2759"/>
<dbReference type="Gene3D" id="3.40.50.720">
    <property type="entry name" value="NAD(P)-binding Rossmann-like Domain"/>
    <property type="match status" value="1"/>
</dbReference>
<proteinExistence type="inferred from homology"/>
<organism evidence="4 5">
    <name type="scientific">Pieris macdunnoughi</name>
    <dbReference type="NCBI Taxonomy" id="345717"/>
    <lineage>
        <taxon>Eukaryota</taxon>
        <taxon>Metazoa</taxon>
        <taxon>Ecdysozoa</taxon>
        <taxon>Arthropoda</taxon>
        <taxon>Hexapoda</taxon>
        <taxon>Insecta</taxon>
        <taxon>Pterygota</taxon>
        <taxon>Neoptera</taxon>
        <taxon>Endopterygota</taxon>
        <taxon>Lepidoptera</taxon>
        <taxon>Glossata</taxon>
        <taxon>Ditrysia</taxon>
        <taxon>Papilionoidea</taxon>
        <taxon>Pieridae</taxon>
        <taxon>Pierinae</taxon>
        <taxon>Pieris</taxon>
    </lineage>
</organism>
<evidence type="ECO:0008006" key="6">
    <source>
        <dbReference type="Google" id="ProtNLM"/>
    </source>
</evidence>
<accession>A0A821YD36</accession>
<dbReference type="PRINTS" id="PR00081">
    <property type="entry name" value="GDHRDH"/>
</dbReference>
<comment type="caution">
    <text evidence="4">The sequence shown here is derived from an EMBL/GenBank/DDBJ whole genome shotgun (WGS) entry which is preliminary data.</text>
</comment>
<dbReference type="SUPFAM" id="SSF51735">
    <property type="entry name" value="NAD(P)-binding Rossmann-fold domains"/>
    <property type="match status" value="1"/>
</dbReference>
<dbReference type="Proteomes" id="UP000663880">
    <property type="component" value="Unassembled WGS sequence"/>
</dbReference>
<keyword evidence="3" id="KW-0560">Oxidoreductase</keyword>
<dbReference type="EMBL" id="CAJOBZ010000079">
    <property type="protein sequence ID" value="CAF4956228.1"/>
    <property type="molecule type" value="Genomic_DNA"/>
</dbReference>
<comment type="similarity">
    <text evidence="1">Belongs to the short-chain dehydrogenases/reductases (SDR) family.</text>
</comment>
<dbReference type="GO" id="GO:0004090">
    <property type="term" value="F:carbonyl reductase (NADPH) activity"/>
    <property type="evidence" value="ECO:0007669"/>
    <property type="project" value="TreeGrafter"/>
</dbReference>
<evidence type="ECO:0000256" key="2">
    <source>
        <dbReference type="ARBA" id="ARBA00022857"/>
    </source>
</evidence>
<dbReference type="AlphaFoldDB" id="A0A821YD36"/>
<protein>
    <recommendedName>
        <fullName evidence="6">Carbonyl reductase</fullName>
    </recommendedName>
</protein>
<keyword evidence="2" id="KW-0521">NADP</keyword>
<dbReference type="PANTHER" id="PTHR43963:SF4">
    <property type="entry name" value="CARBONYL REDUCTASE (NADPH)"/>
    <property type="match status" value="1"/>
</dbReference>
<name>A0A821YD36_9NEOP</name>
<gene>
    <name evidence="4" type="ORF">PMACD_LOCUS16231</name>
</gene>
<evidence type="ECO:0000313" key="5">
    <source>
        <dbReference type="Proteomes" id="UP000663880"/>
    </source>
</evidence>
<sequence>MIDKVPVVTGANKGIGYGIVNQLCKRGVKVVYLTARDVTKGTESVKALEAEGYQPLFHQLDVTNGESVKKFADFIKSRHSGIDILINNAGIATKDITGVSYEDAIEVINTNFNSLLTIEIYRLIRCTQAS</sequence>
<reference evidence="4" key="1">
    <citation type="submission" date="2021-02" db="EMBL/GenBank/DDBJ databases">
        <authorList>
            <person name="Steward A R."/>
        </authorList>
    </citation>
    <scope>NUCLEOTIDE SEQUENCE</scope>
</reference>
<evidence type="ECO:0000256" key="3">
    <source>
        <dbReference type="ARBA" id="ARBA00023002"/>
    </source>
</evidence>
<dbReference type="InterPro" id="IPR036291">
    <property type="entry name" value="NAD(P)-bd_dom_sf"/>
</dbReference>
<dbReference type="Pfam" id="PF00106">
    <property type="entry name" value="adh_short"/>
    <property type="match status" value="1"/>
</dbReference>
<evidence type="ECO:0000313" key="4">
    <source>
        <dbReference type="EMBL" id="CAF4956228.1"/>
    </source>
</evidence>
<keyword evidence="5" id="KW-1185">Reference proteome</keyword>
<dbReference type="InterPro" id="IPR002347">
    <property type="entry name" value="SDR_fam"/>
</dbReference>